<evidence type="ECO:0000256" key="1">
    <source>
        <dbReference type="SAM" id="MobiDB-lite"/>
    </source>
</evidence>
<dbReference type="EMBL" id="GAIX01011505">
    <property type="protein sequence ID" value="JAA81055.1"/>
    <property type="molecule type" value="Transcribed_RNA"/>
</dbReference>
<reference evidence="2" key="1">
    <citation type="journal article" date="2013" name="BMC Genomics">
        <title>Unscrambling butterfly oogenesis.</title>
        <authorList>
            <person name="Carter J.M."/>
            <person name="Baker S.C."/>
            <person name="Pink R."/>
            <person name="Carter D.R."/>
            <person name="Collins A."/>
            <person name="Tomlin J."/>
            <person name="Gibbs M."/>
            <person name="Breuker C.J."/>
        </authorList>
    </citation>
    <scope>NUCLEOTIDE SEQUENCE</scope>
    <source>
        <tissue evidence="2">Ovary</tissue>
    </source>
</reference>
<feature type="compositionally biased region" description="Basic and acidic residues" evidence="1">
    <location>
        <begin position="1"/>
        <end position="20"/>
    </location>
</feature>
<proteinExistence type="predicted"/>
<feature type="non-terminal residue" evidence="2">
    <location>
        <position position="75"/>
    </location>
</feature>
<evidence type="ECO:0000313" key="2">
    <source>
        <dbReference type="EMBL" id="JAA81055.1"/>
    </source>
</evidence>
<protein>
    <submittedName>
        <fullName evidence="2">Uncharacterized protein</fullName>
    </submittedName>
</protein>
<name>S4P3Q6_9NEOP</name>
<feature type="non-terminal residue" evidence="2">
    <location>
        <position position="1"/>
    </location>
</feature>
<feature type="region of interest" description="Disordered" evidence="1">
    <location>
        <begin position="1"/>
        <end position="75"/>
    </location>
</feature>
<sequence length="75" mass="8713">PTECRKVTRECSKTKKKNEENSEVTQFIENNKNIVENQSTTNNSLDGDLFETHEPESETEQNISENEVKILDRLE</sequence>
<accession>S4P3Q6</accession>
<feature type="compositionally biased region" description="Polar residues" evidence="1">
    <location>
        <begin position="24"/>
        <end position="45"/>
    </location>
</feature>
<organism evidence="2">
    <name type="scientific">Pararge aegeria</name>
    <name type="common">speckled wood butterfly</name>
    <dbReference type="NCBI Taxonomy" id="116150"/>
    <lineage>
        <taxon>Eukaryota</taxon>
        <taxon>Metazoa</taxon>
        <taxon>Ecdysozoa</taxon>
        <taxon>Arthropoda</taxon>
        <taxon>Hexapoda</taxon>
        <taxon>Insecta</taxon>
        <taxon>Pterygota</taxon>
        <taxon>Neoptera</taxon>
        <taxon>Endopterygota</taxon>
        <taxon>Lepidoptera</taxon>
        <taxon>Glossata</taxon>
        <taxon>Ditrysia</taxon>
        <taxon>Papilionoidea</taxon>
        <taxon>Nymphalidae</taxon>
        <taxon>Satyrinae</taxon>
        <taxon>Satyrini</taxon>
        <taxon>Parargina</taxon>
        <taxon>Pararge</taxon>
    </lineage>
</organism>
<feature type="compositionally biased region" description="Basic and acidic residues" evidence="1">
    <location>
        <begin position="66"/>
        <end position="75"/>
    </location>
</feature>
<reference evidence="2" key="2">
    <citation type="submission" date="2013-05" db="EMBL/GenBank/DDBJ databases">
        <authorList>
            <person name="Carter J.-M."/>
            <person name="Baker S.C."/>
            <person name="Pink R."/>
            <person name="Carter D.R.F."/>
            <person name="Collins A."/>
            <person name="Tomlin J."/>
            <person name="Gibbs M."/>
            <person name="Breuker C.J."/>
        </authorList>
    </citation>
    <scope>NUCLEOTIDE SEQUENCE</scope>
    <source>
        <tissue evidence="2">Ovary</tissue>
    </source>
</reference>
<dbReference type="AlphaFoldDB" id="S4P3Q6"/>